<dbReference type="GO" id="GO:0016787">
    <property type="term" value="F:hydrolase activity"/>
    <property type="evidence" value="ECO:0007669"/>
    <property type="project" value="UniProtKB-KW"/>
</dbReference>
<evidence type="ECO:0000259" key="1">
    <source>
        <dbReference type="PROSITE" id="PS51462"/>
    </source>
</evidence>
<feature type="domain" description="Nudix hydrolase" evidence="1">
    <location>
        <begin position="1"/>
        <end position="152"/>
    </location>
</feature>
<dbReference type="AlphaFoldDB" id="A0A955RMA3"/>
<name>A0A955RMA3_9BACT</name>
<organism evidence="2 3">
    <name type="scientific">Candidatus Dojkabacteria bacterium</name>
    <dbReference type="NCBI Taxonomy" id="2099670"/>
    <lineage>
        <taxon>Bacteria</taxon>
        <taxon>Candidatus Dojkabacteria</taxon>
    </lineage>
</organism>
<reference evidence="2" key="1">
    <citation type="submission" date="2020-04" db="EMBL/GenBank/DDBJ databases">
        <authorList>
            <person name="Zhang T."/>
        </authorList>
    </citation>
    <scope>NUCLEOTIDE SEQUENCE</scope>
    <source>
        <strain evidence="2">HKST-UBA09</strain>
    </source>
</reference>
<reference evidence="2" key="2">
    <citation type="journal article" date="2021" name="Microbiome">
        <title>Successional dynamics and alternative stable states in a saline activated sludge microbial community over 9 years.</title>
        <authorList>
            <person name="Wang Y."/>
            <person name="Ye J."/>
            <person name="Ju F."/>
            <person name="Liu L."/>
            <person name="Boyd J.A."/>
            <person name="Deng Y."/>
            <person name="Parks D.H."/>
            <person name="Jiang X."/>
            <person name="Yin X."/>
            <person name="Woodcroft B.J."/>
            <person name="Tyson G.W."/>
            <person name="Hugenholtz P."/>
            <person name="Polz M.F."/>
            <person name="Zhang T."/>
        </authorList>
    </citation>
    <scope>NUCLEOTIDE SEQUENCE</scope>
    <source>
        <strain evidence="2">HKST-UBA09</strain>
    </source>
</reference>
<sequence length="156" mass="17806">MVPILVVRTIVINSKNQILLLRKSPNSKNPGIYEFPGGKVDSIGSIPSDTAIIEAAVRELQEETRIICNLKDLTEINMKYLHSFQYNSKIFCRDYRFYKLILKNDPTVKIGLQIGDDSKPEDNHDGFVWVDFNEYEDMRISGKTGSNSCVPVYMII</sequence>
<comment type="caution">
    <text evidence="2">The sequence shown here is derived from an EMBL/GenBank/DDBJ whole genome shotgun (WGS) entry which is preliminary data.</text>
</comment>
<dbReference type="Pfam" id="PF00293">
    <property type="entry name" value="NUDIX"/>
    <property type="match status" value="1"/>
</dbReference>
<evidence type="ECO:0000313" key="3">
    <source>
        <dbReference type="Proteomes" id="UP000714915"/>
    </source>
</evidence>
<gene>
    <name evidence="2" type="ORF">KC669_03890</name>
</gene>
<dbReference type="PROSITE" id="PS51462">
    <property type="entry name" value="NUDIX"/>
    <property type="match status" value="1"/>
</dbReference>
<proteinExistence type="predicted"/>
<accession>A0A955RMA3</accession>
<dbReference type="InterPro" id="IPR015797">
    <property type="entry name" value="NUDIX_hydrolase-like_dom_sf"/>
</dbReference>
<keyword evidence="2" id="KW-0378">Hydrolase</keyword>
<dbReference type="SUPFAM" id="SSF55811">
    <property type="entry name" value="Nudix"/>
    <property type="match status" value="1"/>
</dbReference>
<dbReference type="EMBL" id="JAGQLF010000055">
    <property type="protein sequence ID" value="MCA9387148.1"/>
    <property type="molecule type" value="Genomic_DNA"/>
</dbReference>
<protein>
    <submittedName>
        <fullName evidence="2">NUDIX hydrolase</fullName>
    </submittedName>
</protein>
<dbReference type="InterPro" id="IPR000086">
    <property type="entry name" value="NUDIX_hydrolase_dom"/>
</dbReference>
<dbReference type="Proteomes" id="UP000714915">
    <property type="component" value="Unassembled WGS sequence"/>
</dbReference>
<dbReference type="Gene3D" id="3.90.79.10">
    <property type="entry name" value="Nucleoside Triphosphate Pyrophosphohydrolase"/>
    <property type="match status" value="1"/>
</dbReference>
<evidence type="ECO:0000313" key="2">
    <source>
        <dbReference type="EMBL" id="MCA9387148.1"/>
    </source>
</evidence>